<evidence type="ECO:0000313" key="5">
    <source>
        <dbReference type="Proteomes" id="UP000664209"/>
    </source>
</evidence>
<organism evidence="4 5">
    <name type="scientific">Actinotalea soli</name>
    <dbReference type="NCBI Taxonomy" id="2819234"/>
    <lineage>
        <taxon>Bacteria</taxon>
        <taxon>Bacillati</taxon>
        <taxon>Actinomycetota</taxon>
        <taxon>Actinomycetes</taxon>
        <taxon>Micrococcales</taxon>
        <taxon>Cellulomonadaceae</taxon>
        <taxon>Actinotalea</taxon>
    </lineage>
</organism>
<proteinExistence type="predicted"/>
<feature type="domain" description="Methyl-accepting transducer" evidence="3">
    <location>
        <begin position="1"/>
        <end position="176"/>
    </location>
</feature>
<dbReference type="InterPro" id="IPR004089">
    <property type="entry name" value="MCPsignal_dom"/>
</dbReference>
<dbReference type="Proteomes" id="UP000664209">
    <property type="component" value="Unassembled WGS sequence"/>
</dbReference>
<evidence type="ECO:0000256" key="2">
    <source>
        <dbReference type="PROSITE-ProRule" id="PRU00284"/>
    </source>
</evidence>
<comment type="caution">
    <text evidence="4">The sequence shown here is derived from an EMBL/GenBank/DDBJ whole genome shotgun (WGS) entry which is preliminary data.</text>
</comment>
<dbReference type="SMART" id="SM00283">
    <property type="entry name" value="MA"/>
    <property type="match status" value="1"/>
</dbReference>
<keyword evidence="1 2" id="KW-0807">Transducer</keyword>
<reference evidence="4" key="1">
    <citation type="submission" date="2021-03" db="EMBL/GenBank/DDBJ databases">
        <title>Actinotalea soli sp. nov., isolated from soil.</title>
        <authorList>
            <person name="Ping W."/>
            <person name="Zhang J."/>
        </authorList>
    </citation>
    <scope>NUCLEOTIDE SEQUENCE</scope>
    <source>
        <strain evidence="4">BY-33</strain>
    </source>
</reference>
<dbReference type="EMBL" id="JAGEMK010000002">
    <property type="protein sequence ID" value="MBO1751063.1"/>
    <property type="molecule type" value="Genomic_DNA"/>
</dbReference>
<accession>A0A939LNX3</accession>
<dbReference type="PANTHER" id="PTHR32089">
    <property type="entry name" value="METHYL-ACCEPTING CHEMOTAXIS PROTEIN MCPB"/>
    <property type="match status" value="1"/>
</dbReference>
<dbReference type="GO" id="GO:0007165">
    <property type="term" value="P:signal transduction"/>
    <property type="evidence" value="ECO:0007669"/>
    <property type="project" value="UniProtKB-KW"/>
</dbReference>
<sequence length="176" mass="17446">MDGLVEAASEIGQAASQASTSAQDAAAKVSASAATMRGLEEATSQIAEIARTITSIAEQTNLLALNATIEAARAGESGKGFSVVAQEVKELAGQTARATDQIEAVVASVQSGTQEALVGTSGIDRAIAEVVHAQTTIAAAVEEQGAATGQARSSIGAMTSAVQQVTQEVAAMASGS</sequence>
<name>A0A939LNX3_9CELL</name>
<protein>
    <recommendedName>
        <fullName evidence="3">Methyl-accepting transducer domain-containing protein</fullName>
    </recommendedName>
</protein>
<dbReference type="AlphaFoldDB" id="A0A939LNX3"/>
<evidence type="ECO:0000259" key="3">
    <source>
        <dbReference type="PROSITE" id="PS50111"/>
    </source>
</evidence>
<gene>
    <name evidence="4" type="ORF">J4G33_04525</name>
</gene>
<keyword evidence="5" id="KW-1185">Reference proteome</keyword>
<dbReference type="Pfam" id="PF00015">
    <property type="entry name" value="MCPsignal"/>
    <property type="match status" value="1"/>
</dbReference>
<dbReference type="GO" id="GO:0016020">
    <property type="term" value="C:membrane"/>
    <property type="evidence" value="ECO:0007669"/>
    <property type="project" value="InterPro"/>
</dbReference>
<dbReference type="SUPFAM" id="SSF58104">
    <property type="entry name" value="Methyl-accepting chemotaxis protein (MCP) signaling domain"/>
    <property type="match status" value="1"/>
</dbReference>
<dbReference type="PANTHER" id="PTHR32089:SF112">
    <property type="entry name" value="LYSOZYME-LIKE PROTEIN-RELATED"/>
    <property type="match status" value="1"/>
</dbReference>
<evidence type="ECO:0000313" key="4">
    <source>
        <dbReference type="EMBL" id="MBO1751063.1"/>
    </source>
</evidence>
<dbReference type="PROSITE" id="PS50111">
    <property type="entry name" value="CHEMOTAXIS_TRANSDUC_2"/>
    <property type="match status" value="1"/>
</dbReference>
<evidence type="ECO:0000256" key="1">
    <source>
        <dbReference type="ARBA" id="ARBA00023224"/>
    </source>
</evidence>
<dbReference type="Gene3D" id="1.10.287.950">
    <property type="entry name" value="Methyl-accepting chemotaxis protein"/>
    <property type="match status" value="1"/>
</dbReference>